<accession>A0ABN2U3V3</accession>
<name>A0ABN2U3V3_9MICC</name>
<dbReference type="Gene3D" id="3.40.430.10">
    <property type="entry name" value="Dihydrofolate Reductase, subunit A"/>
    <property type="match status" value="1"/>
</dbReference>
<evidence type="ECO:0000259" key="1">
    <source>
        <dbReference type="Pfam" id="PF01872"/>
    </source>
</evidence>
<protein>
    <submittedName>
        <fullName evidence="2">Dihydrofolate reductase family protein</fullName>
    </submittedName>
</protein>
<evidence type="ECO:0000313" key="2">
    <source>
        <dbReference type="EMBL" id="GAA2028261.1"/>
    </source>
</evidence>
<evidence type="ECO:0000313" key="3">
    <source>
        <dbReference type="Proteomes" id="UP001501461"/>
    </source>
</evidence>
<dbReference type="EMBL" id="BAAAMN010000008">
    <property type="protein sequence ID" value="GAA2028261.1"/>
    <property type="molecule type" value="Genomic_DNA"/>
</dbReference>
<gene>
    <name evidence="2" type="ORF">GCM10009720_05080</name>
</gene>
<dbReference type="RefSeq" id="WP_343956022.1">
    <property type="nucleotide sequence ID" value="NZ_BAAAMN010000008.1"/>
</dbReference>
<reference evidence="2 3" key="1">
    <citation type="journal article" date="2019" name="Int. J. Syst. Evol. Microbiol.">
        <title>The Global Catalogue of Microorganisms (GCM) 10K type strain sequencing project: providing services to taxonomists for standard genome sequencing and annotation.</title>
        <authorList>
            <consortium name="The Broad Institute Genomics Platform"/>
            <consortium name="The Broad Institute Genome Sequencing Center for Infectious Disease"/>
            <person name="Wu L."/>
            <person name="Ma J."/>
        </authorList>
    </citation>
    <scope>NUCLEOTIDE SEQUENCE [LARGE SCALE GENOMIC DNA]</scope>
    <source>
        <strain evidence="2 3">JCM 13595</strain>
    </source>
</reference>
<sequence length="215" mass="23727">MKLSINLFMTLNGVSQAPGGPDEDTRNSFNDGGWLFTVWDDSCSTAVNRWFEQCGALFLGRTTYDVFAGYWPQVTDPQNDVARILNTAQKHVVTSSPVGNEWADTTNVLDNNFLDAVTELKTVDSAKELQVHGSIQLARALHKAGLVDVYRFLIAPVTVADGFSLFDEPGPSYRMNVQHGTVTENGVFDVEMRPEELQITQTAAVQDGKDSHQEV</sequence>
<organism evidence="2 3">
    <name type="scientific">Yaniella flava</name>
    <dbReference type="NCBI Taxonomy" id="287930"/>
    <lineage>
        <taxon>Bacteria</taxon>
        <taxon>Bacillati</taxon>
        <taxon>Actinomycetota</taxon>
        <taxon>Actinomycetes</taxon>
        <taxon>Micrococcales</taxon>
        <taxon>Micrococcaceae</taxon>
        <taxon>Yaniella</taxon>
    </lineage>
</organism>
<comment type="caution">
    <text evidence="2">The sequence shown here is derived from an EMBL/GenBank/DDBJ whole genome shotgun (WGS) entry which is preliminary data.</text>
</comment>
<dbReference type="InterPro" id="IPR002734">
    <property type="entry name" value="RibDG_C"/>
</dbReference>
<dbReference type="Proteomes" id="UP001501461">
    <property type="component" value="Unassembled WGS sequence"/>
</dbReference>
<dbReference type="InterPro" id="IPR024072">
    <property type="entry name" value="DHFR-like_dom_sf"/>
</dbReference>
<keyword evidence="3" id="KW-1185">Reference proteome</keyword>
<dbReference type="SUPFAM" id="SSF53597">
    <property type="entry name" value="Dihydrofolate reductase-like"/>
    <property type="match status" value="1"/>
</dbReference>
<dbReference type="Pfam" id="PF01872">
    <property type="entry name" value="RibD_C"/>
    <property type="match status" value="1"/>
</dbReference>
<proteinExistence type="predicted"/>
<feature type="domain" description="Bacterial bifunctional deaminase-reductase C-terminal" evidence="1">
    <location>
        <begin position="3"/>
        <end position="186"/>
    </location>
</feature>